<dbReference type="PROSITE" id="PS00674">
    <property type="entry name" value="AAA"/>
    <property type="match status" value="1"/>
</dbReference>
<evidence type="ECO:0000259" key="14">
    <source>
        <dbReference type="SMART" id="SM01024"/>
    </source>
</evidence>
<evidence type="ECO:0000256" key="12">
    <source>
        <dbReference type="RuleBase" id="RU003651"/>
    </source>
</evidence>
<dbReference type="InterPro" id="IPR027417">
    <property type="entry name" value="P-loop_NTPase"/>
</dbReference>
<evidence type="ECO:0000313" key="15">
    <source>
        <dbReference type="EMBL" id="KAF2661215.1"/>
    </source>
</evidence>
<keyword evidence="16" id="KW-1185">Reference proteome</keyword>
<accession>A0A6A6TMD3</accession>
<dbReference type="Proteomes" id="UP000799324">
    <property type="component" value="Unassembled WGS sequence"/>
</dbReference>
<dbReference type="CDD" id="cd19510">
    <property type="entry name" value="RecA-like_BCS1"/>
    <property type="match status" value="1"/>
</dbReference>
<evidence type="ECO:0000259" key="13">
    <source>
        <dbReference type="SMART" id="SM00382"/>
    </source>
</evidence>
<dbReference type="PANTHER" id="PTHR23070">
    <property type="entry name" value="BCS1 AAA-TYPE ATPASE"/>
    <property type="match status" value="1"/>
</dbReference>
<comment type="catalytic activity">
    <reaction evidence="11">
        <text>ATP + H2O = ADP + phosphate + H(+)</text>
        <dbReference type="Rhea" id="RHEA:13065"/>
        <dbReference type="ChEBI" id="CHEBI:15377"/>
        <dbReference type="ChEBI" id="CHEBI:15378"/>
        <dbReference type="ChEBI" id="CHEBI:30616"/>
        <dbReference type="ChEBI" id="CHEBI:43474"/>
        <dbReference type="ChEBI" id="CHEBI:456216"/>
    </reaction>
    <physiologicalReaction direction="left-to-right" evidence="11">
        <dbReference type="Rhea" id="RHEA:13066"/>
    </physiologicalReaction>
</comment>
<dbReference type="OrthoDB" id="10251412at2759"/>
<evidence type="ECO:0000256" key="10">
    <source>
        <dbReference type="ARBA" id="ARBA00023136"/>
    </source>
</evidence>
<dbReference type="Pfam" id="PF25426">
    <property type="entry name" value="AAA_lid_BCS1"/>
    <property type="match status" value="1"/>
</dbReference>
<keyword evidence="10" id="KW-0472">Membrane</keyword>
<dbReference type="SMART" id="SM01024">
    <property type="entry name" value="BCS1_N"/>
    <property type="match status" value="1"/>
</dbReference>
<dbReference type="InterPro" id="IPR050747">
    <property type="entry name" value="Mitochondrial_chaperone_BCS1"/>
</dbReference>
<dbReference type="Pfam" id="PF08740">
    <property type="entry name" value="BCS1_N"/>
    <property type="match status" value="1"/>
</dbReference>
<evidence type="ECO:0000256" key="11">
    <source>
        <dbReference type="ARBA" id="ARBA00048778"/>
    </source>
</evidence>
<keyword evidence="9" id="KW-0496">Mitochondrion</keyword>
<name>A0A6A6TMD3_9PLEO</name>
<evidence type="ECO:0000256" key="3">
    <source>
        <dbReference type="ARBA" id="ARBA00022692"/>
    </source>
</evidence>
<dbReference type="GO" id="GO:0005524">
    <property type="term" value="F:ATP binding"/>
    <property type="evidence" value="ECO:0007669"/>
    <property type="project" value="UniProtKB-KW"/>
</dbReference>
<evidence type="ECO:0000256" key="6">
    <source>
        <dbReference type="ARBA" id="ARBA00022801"/>
    </source>
</evidence>
<dbReference type="Pfam" id="PF00004">
    <property type="entry name" value="AAA"/>
    <property type="match status" value="1"/>
</dbReference>
<keyword evidence="8" id="KW-1133">Transmembrane helix</keyword>
<dbReference type="GO" id="GO:0034551">
    <property type="term" value="P:mitochondrial respiratory chain complex III assembly"/>
    <property type="evidence" value="ECO:0007669"/>
    <property type="project" value="UniProtKB-ARBA"/>
</dbReference>
<organism evidence="15 16">
    <name type="scientific">Lophiostoma macrostomum CBS 122681</name>
    <dbReference type="NCBI Taxonomy" id="1314788"/>
    <lineage>
        <taxon>Eukaryota</taxon>
        <taxon>Fungi</taxon>
        <taxon>Dikarya</taxon>
        <taxon>Ascomycota</taxon>
        <taxon>Pezizomycotina</taxon>
        <taxon>Dothideomycetes</taxon>
        <taxon>Pleosporomycetidae</taxon>
        <taxon>Pleosporales</taxon>
        <taxon>Lophiostomataceae</taxon>
        <taxon>Lophiostoma</taxon>
    </lineage>
</organism>
<keyword evidence="3" id="KW-0812">Transmembrane</keyword>
<evidence type="ECO:0000256" key="8">
    <source>
        <dbReference type="ARBA" id="ARBA00022989"/>
    </source>
</evidence>
<dbReference type="SUPFAM" id="SSF52540">
    <property type="entry name" value="P-loop containing nucleoside triphosphate hydrolases"/>
    <property type="match status" value="1"/>
</dbReference>
<keyword evidence="4 12" id="KW-0547">Nucleotide-binding</keyword>
<keyword evidence="6" id="KW-0378">Hydrolase</keyword>
<keyword evidence="7 12" id="KW-0067">ATP-binding</keyword>
<evidence type="ECO:0000256" key="2">
    <source>
        <dbReference type="ARBA" id="ARBA00007448"/>
    </source>
</evidence>
<evidence type="ECO:0000256" key="1">
    <source>
        <dbReference type="ARBA" id="ARBA00004434"/>
    </source>
</evidence>
<dbReference type="InterPro" id="IPR014851">
    <property type="entry name" value="BCS1_N"/>
</dbReference>
<protein>
    <recommendedName>
        <fullName evidence="17">26S protease regulatory subunit 8</fullName>
    </recommendedName>
</protein>
<evidence type="ECO:0000256" key="7">
    <source>
        <dbReference type="ARBA" id="ARBA00022840"/>
    </source>
</evidence>
<dbReference type="GO" id="GO:0016887">
    <property type="term" value="F:ATP hydrolysis activity"/>
    <property type="evidence" value="ECO:0007669"/>
    <property type="project" value="InterPro"/>
</dbReference>
<dbReference type="InterPro" id="IPR057495">
    <property type="entry name" value="AAA_lid_BCS1"/>
</dbReference>
<dbReference type="GO" id="GO:0005743">
    <property type="term" value="C:mitochondrial inner membrane"/>
    <property type="evidence" value="ECO:0007669"/>
    <property type="project" value="UniProtKB-SubCell"/>
</dbReference>
<evidence type="ECO:0000313" key="16">
    <source>
        <dbReference type="Proteomes" id="UP000799324"/>
    </source>
</evidence>
<dbReference type="Gene3D" id="3.40.50.300">
    <property type="entry name" value="P-loop containing nucleotide triphosphate hydrolases"/>
    <property type="match status" value="1"/>
</dbReference>
<feature type="domain" description="BCS1 N-terminal" evidence="14">
    <location>
        <begin position="48"/>
        <end position="244"/>
    </location>
</feature>
<gene>
    <name evidence="15" type="ORF">K491DRAFT_648083</name>
</gene>
<feature type="domain" description="AAA+ ATPase" evidence="13">
    <location>
        <begin position="275"/>
        <end position="407"/>
    </location>
</feature>
<evidence type="ECO:0000256" key="9">
    <source>
        <dbReference type="ARBA" id="ARBA00023128"/>
    </source>
</evidence>
<evidence type="ECO:0000256" key="5">
    <source>
        <dbReference type="ARBA" id="ARBA00022792"/>
    </source>
</evidence>
<dbReference type="SMART" id="SM00382">
    <property type="entry name" value="AAA"/>
    <property type="match status" value="1"/>
</dbReference>
<keyword evidence="5" id="KW-0999">Mitochondrion inner membrane</keyword>
<dbReference type="InterPro" id="IPR003959">
    <property type="entry name" value="ATPase_AAA_core"/>
</dbReference>
<evidence type="ECO:0000256" key="4">
    <source>
        <dbReference type="ARBA" id="ARBA00022741"/>
    </source>
</evidence>
<dbReference type="InterPro" id="IPR003960">
    <property type="entry name" value="ATPase_AAA_CS"/>
</dbReference>
<reference evidence="15" key="1">
    <citation type="journal article" date="2020" name="Stud. Mycol.">
        <title>101 Dothideomycetes genomes: a test case for predicting lifestyles and emergence of pathogens.</title>
        <authorList>
            <person name="Haridas S."/>
            <person name="Albert R."/>
            <person name="Binder M."/>
            <person name="Bloem J."/>
            <person name="Labutti K."/>
            <person name="Salamov A."/>
            <person name="Andreopoulos B."/>
            <person name="Baker S."/>
            <person name="Barry K."/>
            <person name="Bills G."/>
            <person name="Bluhm B."/>
            <person name="Cannon C."/>
            <person name="Castanera R."/>
            <person name="Culley D."/>
            <person name="Daum C."/>
            <person name="Ezra D."/>
            <person name="Gonzalez J."/>
            <person name="Henrissat B."/>
            <person name="Kuo A."/>
            <person name="Liang C."/>
            <person name="Lipzen A."/>
            <person name="Lutzoni F."/>
            <person name="Magnuson J."/>
            <person name="Mondo S."/>
            <person name="Nolan M."/>
            <person name="Ohm R."/>
            <person name="Pangilinan J."/>
            <person name="Park H.-J."/>
            <person name="Ramirez L."/>
            <person name="Alfaro M."/>
            <person name="Sun H."/>
            <person name="Tritt A."/>
            <person name="Yoshinaga Y."/>
            <person name="Zwiers L.-H."/>
            <person name="Turgeon B."/>
            <person name="Goodwin S."/>
            <person name="Spatafora J."/>
            <person name="Crous P."/>
            <person name="Grigoriev I."/>
        </authorList>
    </citation>
    <scope>NUCLEOTIDE SEQUENCE</scope>
    <source>
        <strain evidence="15">CBS 122681</strain>
    </source>
</reference>
<dbReference type="EMBL" id="MU004295">
    <property type="protein sequence ID" value="KAF2661215.1"/>
    <property type="molecule type" value="Genomic_DNA"/>
</dbReference>
<sequence>MDSHTAPAPQPGRLELAKQVNVERGDGPSSYLSHLTDNPFFTAGFGLAALAAAARAGQKSLQHGAALLRRRMLVDLEITRHDEAYPWLLQWMTAFHRAQATGAELSSEATTKTRTGLLTSLVTRFNPRLHHLQVRTFQPKNGPSNAAHFAFVPGHGHHILRYGASFLWVDRKREKMVNVGTGEPFETITLTTLYSHREVFERIFAEAHQLYQQMQEGKTVIYNSMGPEWQQFGEAKRKRPLESVVLERGVKERIAEDVQAFLAARTWYLDRGIPYRRGYLLYGPPGTGKSSFIQALAGHLDFNIAIMNVSERGLTDDRLNHLLTKVPHRTIVLLEDVDVAFVNRRKAGADGYSGATVTFSGLLNALDGVASAEERIIFLTTNHIEVLDEALIRPGRVDMTVRLGEATEYQIDGIWDRFYADVDTTGEAKERFMAKARKLGLVNSISTAALQGLFLYNKDDVEGAIAMLDDFTASHDNQQGHVEIRKHVDGA</sequence>
<dbReference type="FunFam" id="3.40.50.300:FF:000768">
    <property type="entry name" value="Probable mitochondrial chaperone bcs1"/>
    <property type="match status" value="1"/>
</dbReference>
<comment type="subcellular location">
    <subcellularLocation>
        <location evidence="1">Mitochondrion inner membrane</location>
        <topology evidence="1">Single-pass membrane protein</topology>
    </subcellularLocation>
</comment>
<dbReference type="AlphaFoldDB" id="A0A6A6TMD3"/>
<dbReference type="InterPro" id="IPR003593">
    <property type="entry name" value="AAA+_ATPase"/>
</dbReference>
<comment type="similarity">
    <text evidence="2">Belongs to the AAA ATPase family. BCS1 subfamily.</text>
</comment>
<evidence type="ECO:0008006" key="17">
    <source>
        <dbReference type="Google" id="ProtNLM"/>
    </source>
</evidence>
<proteinExistence type="inferred from homology"/>